<feature type="region of interest" description="Disordered" evidence="4">
    <location>
        <begin position="780"/>
        <end position="813"/>
    </location>
</feature>
<feature type="compositionally biased region" description="Basic and acidic residues" evidence="4">
    <location>
        <begin position="499"/>
        <end position="522"/>
    </location>
</feature>
<evidence type="ECO:0000256" key="4">
    <source>
        <dbReference type="SAM" id="MobiDB-lite"/>
    </source>
</evidence>
<dbReference type="GO" id="GO:1904263">
    <property type="term" value="P:positive regulation of TORC1 signaling"/>
    <property type="evidence" value="ECO:0007669"/>
    <property type="project" value="TreeGrafter"/>
</dbReference>
<dbReference type="GO" id="GO:0005737">
    <property type="term" value="C:cytoplasm"/>
    <property type="evidence" value="ECO:0007669"/>
    <property type="project" value="TreeGrafter"/>
</dbReference>
<organism evidence="7 8">
    <name type="scientific">Mycena venus</name>
    <dbReference type="NCBI Taxonomy" id="2733690"/>
    <lineage>
        <taxon>Eukaryota</taxon>
        <taxon>Fungi</taxon>
        <taxon>Dikarya</taxon>
        <taxon>Basidiomycota</taxon>
        <taxon>Agaricomycotina</taxon>
        <taxon>Agaricomycetes</taxon>
        <taxon>Agaricomycetidae</taxon>
        <taxon>Agaricales</taxon>
        <taxon>Marasmiineae</taxon>
        <taxon>Mycenaceae</taxon>
        <taxon>Mycena</taxon>
    </lineage>
</organism>
<dbReference type="Pfam" id="PF21720">
    <property type="entry name" value="MIOS_WD40"/>
    <property type="match status" value="2"/>
</dbReference>
<feature type="compositionally biased region" description="Polar residues" evidence="4">
    <location>
        <begin position="562"/>
        <end position="581"/>
    </location>
</feature>
<keyword evidence="3" id="KW-0677">Repeat</keyword>
<gene>
    <name evidence="7" type="ORF">MVEN_02419600</name>
</gene>
<dbReference type="InterPro" id="IPR031488">
    <property type="entry name" value="Zn_ribbon_mio"/>
</dbReference>
<dbReference type="InterPro" id="IPR037593">
    <property type="entry name" value="MIOS/Sea4"/>
</dbReference>
<dbReference type="PANTHER" id="PTHR16453:SF9">
    <property type="entry name" value="GATOR COMPLEX PROTEIN MIOS"/>
    <property type="match status" value="1"/>
</dbReference>
<comment type="similarity">
    <text evidence="1">Belongs to the WD repeat mio family.</text>
</comment>
<evidence type="ECO:0000256" key="2">
    <source>
        <dbReference type="ARBA" id="ARBA00022574"/>
    </source>
</evidence>
<protein>
    <submittedName>
        <fullName evidence="7">Zinc-ribbon-16 domain-containing protein</fullName>
    </submittedName>
</protein>
<dbReference type="OrthoDB" id="341486at2759"/>
<dbReference type="InterPro" id="IPR032675">
    <property type="entry name" value="LRR_dom_sf"/>
</dbReference>
<evidence type="ECO:0000313" key="8">
    <source>
        <dbReference type="Proteomes" id="UP000620124"/>
    </source>
</evidence>
<proteinExistence type="inferred from homology"/>
<dbReference type="InterPro" id="IPR036322">
    <property type="entry name" value="WD40_repeat_dom_sf"/>
</dbReference>
<dbReference type="Gene3D" id="3.80.10.10">
    <property type="entry name" value="Ribonuclease Inhibitor"/>
    <property type="match status" value="1"/>
</dbReference>
<dbReference type="Pfam" id="PF21719">
    <property type="entry name" value="MIOS_a-sol"/>
    <property type="match status" value="1"/>
</dbReference>
<feature type="compositionally biased region" description="Polar residues" evidence="4">
    <location>
        <begin position="615"/>
        <end position="626"/>
    </location>
</feature>
<reference evidence="7" key="1">
    <citation type="submission" date="2020-05" db="EMBL/GenBank/DDBJ databases">
        <title>Mycena genomes resolve the evolution of fungal bioluminescence.</title>
        <authorList>
            <person name="Tsai I.J."/>
        </authorList>
    </citation>
    <scope>NUCLEOTIDE SEQUENCE</scope>
    <source>
        <strain evidence="7">CCC161011</strain>
    </source>
</reference>
<dbReference type="SUPFAM" id="SSF52047">
    <property type="entry name" value="RNI-like"/>
    <property type="match status" value="1"/>
</dbReference>
<evidence type="ECO:0000256" key="3">
    <source>
        <dbReference type="ARBA" id="ARBA00022737"/>
    </source>
</evidence>
<feature type="domain" description="MIOS-like alpha-solenoid" evidence="6">
    <location>
        <begin position="845"/>
        <end position="976"/>
    </location>
</feature>
<feature type="compositionally biased region" description="Basic residues" evidence="4">
    <location>
        <begin position="658"/>
        <end position="672"/>
    </location>
</feature>
<keyword evidence="8" id="KW-1185">Reference proteome</keyword>
<feature type="compositionally biased region" description="Polar residues" evidence="4">
    <location>
        <begin position="331"/>
        <end position="352"/>
    </location>
</feature>
<evidence type="ECO:0000313" key="7">
    <source>
        <dbReference type="EMBL" id="KAF7330804.1"/>
    </source>
</evidence>
<dbReference type="Pfam" id="PF17034">
    <property type="entry name" value="zinc_ribbon_16"/>
    <property type="match status" value="1"/>
</dbReference>
<dbReference type="Proteomes" id="UP000620124">
    <property type="component" value="Unassembled WGS sequence"/>
</dbReference>
<accession>A0A8H7CAR3</accession>
<dbReference type="InterPro" id="IPR049092">
    <property type="entry name" value="MIOS_a-sol"/>
</dbReference>
<dbReference type="SUPFAM" id="SSF50978">
    <property type="entry name" value="WD40 repeat-like"/>
    <property type="match status" value="1"/>
</dbReference>
<evidence type="ECO:0000259" key="5">
    <source>
        <dbReference type="Pfam" id="PF17034"/>
    </source>
</evidence>
<name>A0A8H7CAR3_9AGAR</name>
<dbReference type="Gene3D" id="2.130.10.10">
    <property type="entry name" value="YVTN repeat-like/Quinoprotein amine dehydrogenase"/>
    <property type="match status" value="1"/>
</dbReference>
<dbReference type="CDD" id="cd16691">
    <property type="entry name" value="mRING-H2-C3H3C2_Mio"/>
    <property type="match status" value="1"/>
</dbReference>
<comment type="caution">
    <text evidence="7">The sequence shown here is derived from an EMBL/GenBank/DDBJ whole genome shotgun (WGS) entry which is preliminary data.</text>
</comment>
<evidence type="ECO:0000256" key="1">
    <source>
        <dbReference type="ARBA" id="ARBA00009713"/>
    </source>
</evidence>
<sequence>MVGPVQPEKRLLWHPRQENKFVVGGGSQITLYEWAPDQQEIRHITSQHDLQFMKTFAWSPDPAFEDLIAVGLSTGRIDLLRLEATRYTRRTSAGHSVLSSGPIVSLTARNSRACNALDFCRVDPNFIAVGLDKVRGDSSLVIYDITSARSKLALSVGGTSNAEEVVAPLPRPPPLIPRFDITARADQRTVQHHAPTEVVSSVAYVSNSNHLLLAGMSGRWFRLLDIRTPVPAVTSFAAKVQSIVTDPHDAHRIATFGDGAISVWDARKLAAGPLLSFTEKDAAADGAQVRSSALYAGIEFSNTRRGTLAALHRDASYIRFWDVLSTHGNRANEGNETSSDGDAGENSSLSSRLTRKSWTAGLPWTAGSLPALQSMGPTFTKDPDLILGDTRRTKLFPKILSSFALVPSPSQNSRLPLASNVMVVNKEGDLELYALHDTPKQAIWSSRGDLAISAGQSCRVFPGIMADEEMEEELIQQQERERESSLEQFRYAQQQDSMQPERSRSTAESKNGERIPTMERGRTVLPSFESPPLFGRGDEDGFPALGAAGAGVVPPPAHPRNPSRSSAFRTTAPTGISATRPSSLSNSRTSLSNSNSLSNSRRFSPASMRRYPYETLTQAQSRSLSRTGHKGTANINPSRTEMSSEAVPPTSTDAATKSRGRSKKANRAHSRSLSKLRGIEHIVEDDISMVMRRRCLRGYSIGNPYHNTSVTRDDDGPVPQMLSDLWLWINNAQDFLCVPTPRLHGYDFSHQGIMGIWEGFPPLAAVATPHGEAQMLPEVGPTLPPAHRDLLDIRDGRSGSRSRRSHSPADDLHGNFHAALTTLALRSGDKTSGWKFPAVSSSKILQRQVALQLCGWSLKEEDLWNNIKRWEKDGYHSRAACWLVFTQQYTKAIEVLMRSNDESHHMMSGTLAALMPTPGGSNRSPELRDHCERLIIRLQDPYFRAMLTHLMLGDWSEVLDEETLPFSERLAIAFQFLDDRTLSSYLHRCVQNSADRGDIDGLLVTGLTKRGMDILQGHVDRSGDVQTAAILSSYACPFKFTDLRAERWVEAYRDLLDGFKLHHHRVSFDIERGSLWQDAVQYGDRNPVEWAPSQILIRCNYCNKPVTNANLGATPKHRPTTCANCSRALPRCSVCLMTLSIVPDAARDVELAYSPVKDTIDDAIVICQTCRHGGHASHILDWFFGDDGVRSHGLDSQYFPLNVENRSYLHGFRAGTACSAFLLLLSCLPPFASRLRTNYCPSEEEIPQIKGLLTEPCIRLKHLDDEITAMRQALDNLIRKRDTLIEFVEAHKALMSPIRRLPFDIIEGIFAACLPTHRNCVMSAQEAPVILGRICSSWRNISLSTPRLWSRLHIVEPVLPQLPIPLSASNRRLLEAKTSHRLRRLEVTNAWLGRSGECPLSISLESNPYPRVPPPLDSDSPPEPDLFLSALVPFAYRWQNIRLAVQPSALETLSSLTENDVPLLKDLQIFYVFDDINARWNLTQFNVLHGPSLSRFSSSGSAANSSDFPLRWNQLTELSLLPTWSAPRPQTCQVVMDILSTCPKLRTCEMLVHSPEAPLSDSVVECPFLHTLDLLCLGGTPAHTSGCLLNQLSLPNLQEFKLRGQQHPYSASNANSLIPYLAASPRLESITIDSDSFTRLSLMDFCRGLSATVKRLHIIETMWPPSPADSPLDDDVLAALATHCAALQELVVVNCRTVSDEALLRFITSGMSALKRVEVKFDREREVDIRPSLQPLLDNGLKTIITYITLLSPPRSSPWEGLPDAPTEPN</sequence>
<feature type="region of interest" description="Disordered" evidence="4">
    <location>
        <begin position="474"/>
        <end position="672"/>
    </location>
</feature>
<dbReference type="PANTHER" id="PTHR16453">
    <property type="entry name" value="WD40 DOMAIN-CONTAINING PROTEIN MIO FAMILY MEMBER"/>
    <property type="match status" value="1"/>
</dbReference>
<feature type="region of interest" description="Disordered" evidence="4">
    <location>
        <begin position="331"/>
        <end position="354"/>
    </location>
</feature>
<feature type="compositionally biased region" description="Low complexity" evidence="4">
    <location>
        <begin position="542"/>
        <end position="552"/>
    </location>
</feature>
<keyword evidence="2" id="KW-0853">WD repeat</keyword>
<dbReference type="EMBL" id="JACAZI010000032">
    <property type="protein sequence ID" value="KAF7330804.1"/>
    <property type="molecule type" value="Genomic_DNA"/>
</dbReference>
<feature type="compositionally biased region" description="Basic and acidic residues" evidence="4">
    <location>
        <begin position="786"/>
        <end position="798"/>
    </location>
</feature>
<feature type="domain" description="GATOR2 complex protein MIO zinc-ribbon like" evidence="5">
    <location>
        <begin position="1115"/>
        <end position="1183"/>
    </location>
</feature>
<evidence type="ECO:0000259" key="6">
    <source>
        <dbReference type="Pfam" id="PF21719"/>
    </source>
</evidence>
<dbReference type="InterPro" id="IPR015943">
    <property type="entry name" value="WD40/YVTN_repeat-like_dom_sf"/>
</dbReference>
<feature type="compositionally biased region" description="Polar residues" evidence="4">
    <location>
        <begin position="633"/>
        <end position="655"/>
    </location>
</feature>
<feature type="compositionally biased region" description="Low complexity" evidence="4">
    <location>
        <begin position="582"/>
        <end position="604"/>
    </location>
</feature>